<dbReference type="Pfam" id="PF01694">
    <property type="entry name" value="Rhomboid"/>
    <property type="match status" value="1"/>
</dbReference>
<dbReference type="InterPro" id="IPR035952">
    <property type="entry name" value="Rhomboid-like_sf"/>
</dbReference>
<evidence type="ECO:0000256" key="6">
    <source>
        <dbReference type="ARBA" id="ARBA00023136"/>
    </source>
</evidence>
<dbReference type="Pfam" id="PF16733">
    <property type="entry name" value="NRho"/>
    <property type="match status" value="1"/>
</dbReference>
<dbReference type="PANTHER" id="PTHR43731:SF14">
    <property type="entry name" value="PRESENILIN-ASSOCIATED RHOMBOID-LIKE PROTEIN, MITOCHONDRIAL"/>
    <property type="match status" value="1"/>
</dbReference>
<feature type="transmembrane region" description="Helical" evidence="7">
    <location>
        <begin position="196"/>
        <end position="216"/>
    </location>
</feature>
<feature type="transmembrane region" description="Helical" evidence="7">
    <location>
        <begin position="228"/>
        <end position="247"/>
    </location>
</feature>
<comment type="subcellular location">
    <subcellularLocation>
        <location evidence="1">Membrane</location>
        <topology evidence="1">Multi-pass membrane protein</topology>
    </subcellularLocation>
</comment>
<dbReference type="InterPro" id="IPR022764">
    <property type="entry name" value="Peptidase_S54_rhomboid_dom"/>
</dbReference>
<feature type="domain" description="Peptidase S54 rhomboid" evidence="8">
    <location>
        <begin position="135"/>
        <end position="274"/>
    </location>
</feature>
<dbReference type="RefSeq" id="WP_258332849.1">
    <property type="nucleotide sequence ID" value="NZ_JAPTGG010000018.1"/>
</dbReference>
<evidence type="ECO:0000256" key="2">
    <source>
        <dbReference type="ARBA" id="ARBA00009045"/>
    </source>
</evidence>
<gene>
    <name evidence="10" type="ORF">O0V09_16965</name>
</gene>
<dbReference type="SUPFAM" id="SSF144091">
    <property type="entry name" value="Rhomboid-like"/>
    <property type="match status" value="1"/>
</dbReference>
<feature type="transmembrane region" description="Helical" evidence="7">
    <location>
        <begin position="83"/>
        <end position="103"/>
    </location>
</feature>
<evidence type="ECO:0000256" key="5">
    <source>
        <dbReference type="ARBA" id="ARBA00022989"/>
    </source>
</evidence>
<dbReference type="AlphaFoldDB" id="A0A9J6RQP3"/>
<feature type="domain" description="Rhomboid protease N-terminal" evidence="9">
    <location>
        <begin position="2"/>
        <end position="64"/>
    </location>
</feature>
<dbReference type="EMBL" id="JAPTGG010000018">
    <property type="protein sequence ID" value="MCZ0866899.1"/>
    <property type="molecule type" value="Genomic_DNA"/>
</dbReference>
<dbReference type="PANTHER" id="PTHR43731">
    <property type="entry name" value="RHOMBOID PROTEASE"/>
    <property type="match status" value="1"/>
</dbReference>
<keyword evidence="6 7" id="KW-0472">Membrane</keyword>
<proteinExistence type="inferred from homology"/>
<dbReference type="GO" id="GO:0004252">
    <property type="term" value="F:serine-type endopeptidase activity"/>
    <property type="evidence" value="ECO:0007669"/>
    <property type="project" value="InterPro"/>
</dbReference>
<evidence type="ECO:0000256" key="1">
    <source>
        <dbReference type="ARBA" id="ARBA00004141"/>
    </source>
</evidence>
<name>A0A9J6RQP3_9GAMM</name>
<evidence type="ECO:0000313" key="10">
    <source>
        <dbReference type="EMBL" id="MCZ0866899.1"/>
    </source>
</evidence>
<keyword evidence="4 10" id="KW-0378">Hydrolase</keyword>
<dbReference type="InterPro" id="IPR038244">
    <property type="entry name" value="NRho_sf"/>
</dbReference>
<feature type="transmembrane region" description="Helical" evidence="7">
    <location>
        <begin position="259"/>
        <end position="278"/>
    </location>
</feature>
<comment type="similarity">
    <text evidence="2">Belongs to the peptidase S54 family.</text>
</comment>
<dbReference type="Gene3D" id="1.20.1540.10">
    <property type="entry name" value="Rhomboid-like"/>
    <property type="match status" value="1"/>
</dbReference>
<feature type="transmembrane region" description="Helical" evidence="7">
    <location>
        <begin position="173"/>
        <end position="190"/>
    </location>
</feature>
<keyword evidence="10" id="KW-0645">Protease</keyword>
<evidence type="ECO:0000313" key="11">
    <source>
        <dbReference type="Proteomes" id="UP001069090"/>
    </source>
</evidence>
<feature type="transmembrane region" description="Helical" evidence="7">
    <location>
        <begin position="137"/>
        <end position="161"/>
    </location>
</feature>
<comment type="caution">
    <text evidence="10">The sequence shown here is derived from an EMBL/GenBank/DDBJ whole genome shotgun (WGS) entry which is preliminary data.</text>
</comment>
<dbReference type="EC" id="3.4.21.105" evidence="10"/>
<sequence>MAEYKAVEAELGEDLTEFSRLLWQHKLRHRILVQGHKQYLLVANAEDAKQVAQAYQSMQQGQLQWSEPVVPAPQAPRPPLWRYFYHLPVTLIAIALSVLGYLLVRFDTQLGLAAQFTFFAIVRDGAAYSFTLPKDQLWRLLTPMFLHFSLLHIVFNMLWLWDLGRRVEMIQGSIKLLGLIVLVAMGSNLAQAMVAGAAIFGGMSGVIYGLLGYGWLWSVLVPHKSMHIPHAIVVFMLLWLVLCLMGFTRLLGLGDVANAAHVGGLLIGLLIGAAAALIERFSNKP</sequence>
<evidence type="ECO:0000259" key="9">
    <source>
        <dbReference type="Pfam" id="PF16733"/>
    </source>
</evidence>
<keyword evidence="5 7" id="KW-1133">Transmembrane helix</keyword>
<keyword evidence="11" id="KW-1185">Reference proteome</keyword>
<protein>
    <submittedName>
        <fullName evidence="10">Rhomboid family intramembrane serine protease</fullName>
        <ecNumber evidence="10">3.4.21.105</ecNumber>
    </submittedName>
</protein>
<accession>A0A9J6RQP3</accession>
<evidence type="ECO:0000256" key="3">
    <source>
        <dbReference type="ARBA" id="ARBA00022692"/>
    </source>
</evidence>
<dbReference type="InterPro" id="IPR050925">
    <property type="entry name" value="Rhomboid_protease_S54"/>
</dbReference>
<dbReference type="GO" id="GO:0006508">
    <property type="term" value="P:proteolysis"/>
    <property type="evidence" value="ECO:0007669"/>
    <property type="project" value="UniProtKB-KW"/>
</dbReference>
<reference evidence="10 11" key="1">
    <citation type="submission" date="2022-12" db="EMBL/GenBank/DDBJ databases">
        <title>Dasania phycosphaerae sp. nov., isolated from particulate material of the south coast of Korea.</title>
        <authorList>
            <person name="Jiang Y."/>
        </authorList>
    </citation>
    <scope>NUCLEOTIDE SEQUENCE [LARGE SCALE GENOMIC DNA]</scope>
    <source>
        <strain evidence="10 11">GY-19</strain>
    </source>
</reference>
<evidence type="ECO:0000256" key="4">
    <source>
        <dbReference type="ARBA" id="ARBA00022801"/>
    </source>
</evidence>
<organism evidence="10 11">
    <name type="scientific">Dasania phycosphaerae</name>
    <dbReference type="NCBI Taxonomy" id="2950436"/>
    <lineage>
        <taxon>Bacteria</taxon>
        <taxon>Pseudomonadati</taxon>
        <taxon>Pseudomonadota</taxon>
        <taxon>Gammaproteobacteria</taxon>
        <taxon>Cellvibrionales</taxon>
        <taxon>Spongiibacteraceae</taxon>
        <taxon>Dasania</taxon>
    </lineage>
</organism>
<evidence type="ECO:0000256" key="7">
    <source>
        <dbReference type="SAM" id="Phobius"/>
    </source>
</evidence>
<dbReference type="Proteomes" id="UP001069090">
    <property type="component" value="Unassembled WGS sequence"/>
</dbReference>
<evidence type="ECO:0000259" key="8">
    <source>
        <dbReference type="Pfam" id="PF01694"/>
    </source>
</evidence>
<keyword evidence="3 7" id="KW-0812">Transmembrane</keyword>
<dbReference type="InterPro" id="IPR031976">
    <property type="entry name" value="NRho"/>
</dbReference>
<dbReference type="GO" id="GO:0016020">
    <property type="term" value="C:membrane"/>
    <property type="evidence" value="ECO:0007669"/>
    <property type="project" value="UniProtKB-SubCell"/>
</dbReference>
<dbReference type="Gene3D" id="3.30.70.2080">
    <property type="match status" value="1"/>
</dbReference>